<reference evidence="1" key="1">
    <citation type="journal article" date="2023" name="G3 (Bethesda)">
        <title>A reference genome for the long-term kleptoplast-retaining sea slug Elysia crispata morphotype clarki.</title>
        <authorList>
            <person name="Eastman K.E."/>
            <person name="Pendleton A.L."/>
            <person name="Shaikh M.A."/>
            <person name="Suttiyut T."/>
            <person name="Ogas R."/>
            <person name="Tomko P."/>
            <person name="Gavelis G."/>
            <person name="Widhalm J.R."/>
            <person name="Wisecaver J.H."/>
        </authorList>
    </citation>
    <scope>NUCLEOTIDE SEQUENCE</scope>
    <source>
        <strain evidence="1">ECLA1</strain>
    </source>
</reference>
<comment type="caution">
    <text evidence="1">The sequence shown here is derived from an EMBL/GenBank/DDBJ whole genome shotgun (WGS) entry which is preliminary data.</text>
</comment>
<proteinExistence type="predicted"/>
<dbReference type="Proteomes" id="UP001283361">
    <property type="component" value="Unassembled WGS sequence"/>
</dbReference>
<gene>
    <name evidence="1" type="ORF">RRG08_067152</name>
</gene>
<organism evidence="1 2">
    <name type="scientific">Elysia crispata</name>
    <name type="common">lettuce slug</name>
    <dbReference type="NCBI Taxonomy" id="231223"/>
    <lineage>
        <taxon>Eukaryota</taxon>
        <taxon>Metazoa</taxon>
        <taxon>Spiralia</taxon>
        <taxon>Lophotrochozoa</taxon>
        <taxon>Mollusca</taxon>
        <taxon>Gastropoda</taxon>
        <taxon>Heterobranchia</taxon>
        <taxon>Euthyneura</taxon>
        <taxon>Panpulmonata</taxon>
        <taxon>Sacoglossa</taxon>
        <taxon>Placobranchoidea</taxon>
        <taxon>Plakobranchidae</taxon>
        <taxon>Elysia</taxon>
    </lineage>
</organism>
<keyword evidence="2" id="KW-1185">Reference proteome</keyword>
<evidence type="ECO:0000313" key="2">
    <source>
        <dbReference type="Proteomes" id="UP001283361"/>
    </source>
</evidence>
<dbReference type="AlphaFoldDB" id="A0AAE1AP04"/>
<protein>
    <submittedName>
        <fullName evidence="1">Uncharacterized protein</fullName>
    </submittedName>
</protein>
<sequence length="97" mass="11036">MSECIGRTQAYNYAVMKLVNRHVAHLVYQYITTHSVIPRLQSHGRTVYHIPPGSYRYGGPLAQQNWPSVQQKSSGRWLATVGGDQRNRRCASPLRLV</sequence>
<evidence type="ECO:0000313" key="1">
    <source>
        <dbReference type="EMBL" id="KAK3790626.1"/>
    </source>
</evidence>
<dbReference type="EMBL" id="JAWDGP010001525">
    <property type="protein sequence ID" value="KAK3790626.1"/>
    <property type="molecule type" value="Genomic_DNA"/>
</dbReference>
<name>A0AAE1AP04_9GAST</name>
<accession>A0AAE1AP04</accession>